<evidence type="ECO:0000256" key="3">
    <source>
        <dbReference type="ARBA" id="ARBA00023180"/>
    </source>
</evidence>
<keyword evidence="2" id="KW-0677">Repeat</keyword>
<reference evidence="4 5" key="1">
    <citation type="submission" date="2020-08" db="EMBL/GenBank/DDBJ databases">
        <title>Genomic Encyclopedia of Type Strains, Phase IV (KMG-IV): sequencing the most valuable type-strain genomes for metagenomic binning, comparative biology and taxonomic classification.</title>
        <authorList>
            <person name="Goeker M."/>
        </authorList>
    </citation>
    <scope>NUCLEOTIDE SEQUENCE [LARGE SCALE GENOMIC DNA]</scope>
    <source>
        <strain evidence="4 5">YIM 65646</strain>
    </source>
</reference>
<evidence type="ECO:0000256" key="2">
    <source>
        <dbReference type="ARBA" id="ARBA00022737"/>
    </source>
</evidence>
<proteinExistence type="predicted"/>
<dbReference type="PROSITE" id="PS51470">
    <property type="entry name" value="FG_GAP"/>
    <property type="match status" value="1"/>
</dbReference>
<accession>A0A841FIY7</accession>
<organism evidence="4 5">
    <name type="scientific">Phytomonospora endophytica</name>
    <dbReference type="NCBI Taxonomy" id="714109"/>
    <lineage>
        <taxon>Bacteria</taxon>
        <taxon>Bacillati</taxon>
        <taxon>Actinomycetota</taxon>
        <taxon>Actinomycetes</taxon>
        <taxon>Micromonosporales</taxon>
        <taxon>Micromonosporaceae</taxon>
        <taxon>Phytomonospora</taxon>
    </lineage>
</organism>
<keyword evidence="1" id="KW-0732">Signal</keyword>
<protein>
    <submittedName>
        <fullName evidence="4">Uncharacterized protein</fullName>
    </submittedName>
</protein>
<name>A0A841FIY7_9ACTN</name>
<dbReference type="Pfam" id="PF01839">
    <property type="entry name" value="FG-GAP"/>
    <property type="match status" value="1"/>
</dbReference>
<dbReference type="EMBL" id="JACHGT010000008">
    <property type="protein sequence ID" value="MBB6036166.1"/>
    <property type="molecule type" value="Genomic_DNA"/>
</dbReference>
<dbReference type="InterPro" id="IPR028994">
    <property type="entry name" value="Integrin_alpha_N"/>
</dbReference>
<dbReference type="AlphaFoldDB" id="A0A841FIY7"/>
<gene>
    <name evidence="4" type="ORF">HNR73_004034</name>
</gene>
<dbReference type="Proteomes" id="UP000548476">
    <property type="component" value="Unassembled WGS sequence"/>
</dbReference>
<evidence type="ECO:0000256" key="1">
    <source>
        <dbReference type="ARBA" id="ARBA00022729"/>
    </source>
</evidence>
<dbReference type="Gene3D" id="2.130.10.130">
    <property type="entry name" value="Integrin alpha, N-terminal"/>
    <property type="match status" value="1"/>
</dbReference>
<sequence>MWIFHGGATGLDIANPRHFNQDTEGVPGDMAGYDRFGASLAAGDLNGDGWDDLAVGASGEAVGGAGAAGSVTVLTEVRRA</sequence>
<comment type="caution">
    <text evidence="4">The sequence shown here is derived from an EMBL/GenBank/DDBJ whole genome shotgun (WGS) entry which is preliminary data.</text>
</comment>
<keyword evidence="3" id="KW-0325">Glycoprotein</keyword>
<dbReference type="SUPFAM" id="SSF69318">
    <property type="entry name" value="Integrin alpha N-terminal domain"/>
    <property type="match status" value="1"/>
</dbReference>
<dbReference type="InterPro" id="IPR013519">
    <property type="entry name" value="Int_alpha_beta-p"/>
</dbReference>
<evidence type="ECO:0000313" key="4">
    <source>
        <dbReference type="EMBL" id="MBB6036166.1"/>
    </source>
</evidence>
<dbReference type="InterPro" id="IPR013517">
    <property type="entry name" value="FG-GAP"/>
</dbReference>
<keyword evidence="5" id="KW-1185">Reference proteome</keyword>
<evidence type="ECO:0000313" key="5">
    <source>
        <dbReference type="Proteomes" id="UP000548476"/>
    </source>
</evidence>